<sequence length="247" mass="27888">MERQAICGPNQFVNASLSNFEAYSVLNSVGVTALILLVSLLPSIVLNKNPSLPFIVFIVSFFCYWISNPNLGQTTFWVVGAANYMWTMLYICIYIATLHTIHNKSQDKVSFVSYILVFTLSVIAGWSSEGAGWFPLAYSMIGIYLFKRDTALPILGSIGSLMGYCLLIFSPGNYNRLEHPLFQDWVALSIYEKVMGHIIYRVPEVLSGFWFLYVLLVFALLLNAIFIKEKCNKAQVLSLFFFVASFN</sequence>
<dbReference type="EMBL" id="BBSC01000001">
    <property type="protein sequence ID" value="GAM73482.1"/>
    <property type="molecule type" value="Genomic_DNA"/>
</dbReference>
<dbReference type="AlphaFoldDB" id="A0A0B8Q9A3"/>
<comment type="caution">
    <text evidence="1">The sequence shown here is derived from an EMBL/GenBank/DDBJ whole genome shotgun (WGS) entry which is preliminary data.</text>
</comment>
<evidence type="ECO:0000313" key="1">
    <source>
        <dbReference type="EMBL" id="GAM73482.1"/>
    </source>
</evidence>
<reference evidence="1 2" key="2">
    <citation type="submission" date="2015-01" db="EMBL/GenBank/DDBJ databases">
        <authorList>
            <consortium name="NBRP consortium"/>
            <person name="Sawabe T."/>
            <person name="Meirelles P."/>
            <person name="Feng G."/>
            <person name="Sayaka M."/>
            <person name="Hattori M."/>
            <person name="Ohkuma M."/>
        </authorList>
    </citation>
    <scope>NUCLEOTIDE SEQUENCE [LARGE SCALE GENOMIC DNA]</scope>
    <source>
        <strain evidence="2">JCM 19241</strain>
    </source>
</reference>
<proteinExistence type="predicted"/>
<accession>A0A0B8Q9A3</accession>
<reference evidence="1 2" key="1">
    <citation type="submission" date="2015-01" db="EMBL/GenBank/DDBJ databases">
        <title>Vibrio sp. C94 JCM 19241 whole genome shotgun sequence.</title>
        <authorList>
            <person name="Sawabe T."/>
            <person name="Meirelles P."/>
            <person name="Feng G."/>
            <person name="Sayaka M."/>
            <person name="Hattori M."/>
            <person name="Ohkuma M."/>
        </authorList>
    </citation>
    <scope>NUCLEOTIDE SEQUENCE [LARGE SCALE GENOMIC DNA]</scope>
    <source>
        <strain evidence="2">JCM 19241</strain>
    </source>
</reference>
<name>A0A0B8Q9A3_9VIBR</name>
<dbReference type="Proteomes" id="UP000031666">
    <property type="component" value="Unassembled WGS sequence"/>
</dbReference>
<gene>
    <name evidence="1" type="ORF">JCM19241_2937</name>
</gene>
<dbReference type="InterPro" id="IPR045691">
    <property type="entry name" value="DUF6056"/>
</dbReference>
<organism evidence="1 2">
    <name type="scientific">Vibrio ishigakensis</name>
    <dbReference type="NCBI Taxonomy" id="1481914"/>
    <lineage>
        <taxon>Bacteria</taxon>
        <taxon>Pseudomonadati</taxon>
        <taxon>Pseudomonadota</taxon>
        <taxon>Gammaproteobacteria</taxon>
        <taxon>Vibrionales</taxon>
        <taxon>Vibrionaceae</taxon>
        <taxon>Vibrio</taxon>
    </lineage>
</organism>
<evidence type="ECO:0000313" key="2">
    <source>
        <dbReference type="Proteomes" id="UP000031666"/>
    </source>
</evidence>
<dbReference type="Pfam" id="PF19528">
    <property type="entry name" value="DUF6056"/>
    <property type="match status" value="1"/>
</dbReference>
<protein>
    <submittedName>
        <fullName evidence="1">Phage protein</fullName>
    </submittedName>
</protein>